<protein>
    <submittedName>
        <fullName evidence="2">Uncharacterized protein</fullName>
    </submittedName>
</protein>
<accession>A0AAV2P004</accession>
<evidence type="ECO:0000313" key="2">
    <source>
        <dbReference type="EMBL" id="CAL1684540.1"/>
    </source>
</evidence>
<reference evidence="2" key="1">
    <citation type="submission" date="2024-04" db="EMBL/GenBank/DDBJ databases">
        <authorList>
            <consortium name="Molecular Ecology Group"/>
        </authorList>
    </citation>
    <scope>NUCLEOTIDE SEQUENCE</scope>
</reference>
<dbReference type="Proteomes" id="UP001497644">
    <property type="component" value="Chromosome 5"/>
</dbReference>
<name>A0AAV2P004_9HYME</name>
<evidence type="ECO:0000313" key="3">
    <source>
        <dbReference type="Proteomes" id="UP001497644"/>
    </source>
</evidence>
<feature type="region of interest" description="Disordered" evidence="1">
    <location>
        <begin position="54"/>
        <end position="75"/>
    </location>
</feature>
<sequence>MISVAGLRRALHTPSCANVHVIAVAGDQCKGSNLCLIRKLFPARSNDVAEEVSHYGERSRPTKPHHFCQEVAKPA</sequence>
<dbReference type="EMBL" id="OZ034828">
    <property type="protein sequence ID" value="CAL1684540.1"/>
    <property type="molecule type" value="Genomic_DNA"/>
</dbReference>
<dbReference type="AlphaFoldDB" id="A0AAV2P004"/>
<organism evidence="2 3">
    <name type="scientific">Lasius platythorax</name>
    <dbReference type="NCBI Taxonomy" id="488582"/>
    <lineage>
        <taxon>Eukaryota</taxon>
        <taxon>Metazoa</taxon>
        <taxon>Ecdysozoa</taxon>
        <taxon>Arthropoda</taxon>
        <taxon>Hexapoda</taxon>
        <taxon>Insecta</taxon>
        <taxon>Pterygota</taxon>
        <taxon>Neoptera</taxon>
        <taxon>Endopterygota</taxon>
        <taxon>Hymenoptera</taxon>
        <taxon>Apocrita</taxon>
        <taxon>Aculeata</taxon>
        <taxon>Formicoidea</taxon>
        <taxon>Formicidae</taxon>
        <taxon>Formicinae</taxon>
        <taxon>Lasius</taxon>
        <taxon>Lasius</taxon>
    </lineage>
</organism>
<gene>
    <name evidence="2" type="ORF">LPLAT_LOCUS10141</name>
</gene>
<proteinExistence type="predicted"/>
<keyword evidence="3" id="KW-1185">Reference proteome</keyword>
<evidence type="ECO:0000256" key="1">
    <source>
        <dbReference type="SAM" id="MobiDB-lite"/>
    </source>
</evidence>